<reference evidence="6 7" key="1">
    <citation type="submission" date="2020-08" db="EMBL/GenBank/DDBJ databases">
        <title>Genomic Encyclopedia of Type Strains, Phase IV (KMG-V): Genome sequencing to study the core and pangenomes of soil and plant-associated prokaryotes.</title>
        <authorList>
            <person name="Whitman W."/>
        </authorList>
    </citation>
    <scope>NUCLEOTIDE SEQUENCE [LARGE SCALE GENOMIC DNA]</scope>
    <source>
        <strain evidence="6 7">M8US30</strain>
    </source>
</reference>
<keyword evidence="4" id="KW-0804">Transcription</keyword>
<name>A0A7W8J751_9BACT</name>
<dbReference type="Pfam" id="PF03466">
    <property type="entry name" value="LysR_substrate"/>
    <property type="match status" value="1"/>
</dbReference>
<dbReference type="InterPro" id="IPR036388">
    <property type="entry name" value="WH-like_DNA-bd_sf"/>
</dbReference>
<proteinExistence type="inferred from homology"/>
<dbReference type="InterPro" id="IPR005119">
    <property type="entry name" value="LysR_subst-bd"/>
</dbReference>
<evidence type="ECO:0000256" key="1">
    <source>
        <dbReference type="ARBA" id="ARBA00009437"/>
    </source>
</evidence>
<comment type="caution">
    <text evidence="6">The sequence shown here is derived from an EMBL/GenBank/DDBJ whole genome shotgun (WGS) entry which is preliminary data.</text>
</comment>
<evidence type="ECO:0000313" key="7">
    <source>
        <dbReference type="Proteomes" id="UP000569092"/>
    </source>
</evidence>
<comment type="similarity">
    <text evidence="1">Belongs to the LysR transcriptional regulatory family.</text>
</comment>
<dbReference type="InterPro" id="IPR000847">
    <property type="entry name" value="LysR_HTH_N"/>
</dbReference>
<evidence type="ECO:0000259" key="5">
    <source>
        <dbReference type="PROSITE" id="PS50931"/>
    </source>
</evidence>
<dbReference type="EMBL" id="JACHDZ010000002">
    <property type="protein sequence ID" value="MBB5343780.1"/>
    <property type="molecule type" value="Genomic_DNA"/>
</dbReference>
<evidence type="ECO:0000256" key="2">
    <source>
        <dbReference type="ARBA" id="ARBA00023015"/>
    </source>
</evidence>
<dbReference type="CDD" id="cd08414">
    <property type="entry name" value="PBP2_LTTR_aromatics_like"/>
    <property type="match status" value="1"/>
</dbReference>
<dbReference type="Gene3D" id="3.40.190.10">
    <property type="entry name" value="Periplasmic binding protein-like II"/>
    <property type="match status" value="2"/>
</dbReference>
<evidence type="ECO:0000256" key="3">
    <source>
        <dbReference type="ARBA" id="ARBA00023125"/>
    </source>
</evidence>
<dbReference type="PANTHER" id="PTHR30346">
    <property type="entry name" value="TRANSCRIPTIONAL DUAL REGULATOR HCAR-RELATED"/>
    <property type="match status" value="1"/>
</dbReference>
<dbReference type="PANTHER" id="PTHR30346:SF28">
    <property type="entry name" value="HTH-TYPE TRANSCRIPTIONAL REGULATOR CYNR"/>
    <property type="match status" value="1"/>
</dbReference>
<evidence type="ECO:0000313" key="6">
    <source>
        <dbReference type="EMBL" id="MBB5343780.1"/>
    </source>
</evidence>
<organism evidence="6 7">
    <name type="scientific">Tunturiibacter lichenicola</name>
    <dbReference type="NCBI Taxonomy" id="2051959"/>
    <lineage>
        <taxon>Bacteria</taxon>
        <taxon>Pseudomonadati</taxon>
        <taxon>Acidobacteriota</taxon>
        <taxon>Terriglobia</taxon>
        <taxon>Terriglobales</taxon>
        <taxon>Acidobacteriaceae</taxon>
        <taxon>Tunturiibacter</taxon>
    </lineage>
</organism>
<dbReference type="Gene3D" id="1.10.10.10">
    <property type="entry name" value="Winged helix-like DNA-binding domain superfamily/Winged helix DNA-binding domain"/>
    <property type="match status" value="1"/>
</dbReference>
<dbReference type="GO" id="GO:0003700">
    <property type="term" value="F:DNA-binding transcription factor activity"/>
    <property type="evidence" value="ECO:0007669"/>
    <property type="project" value="InterPro"/>
</dbReference>
<keyword evidence="2" id="KW-0805">Transcription regulation</keyword>
<protein>
    <submittedName>
        <fullName evidence="6">DNA-binding transcriptional LysR family regulator</fullName>
    </submittedName>
</protein>
<accession>A0A7W8J751</accession>
<dbReference type="SUPFAM" id="SSF53850">
    <property type="entry name" value="Periplasmic binding protein-like II"/>
    <property type="match status" value="1"/>
</dbReference>
<dbReference type="Pfam" id="PF00126">
    <property type="entry name" value="HTH_1"/>
    <property type="match status" value="1"/>
</dbReference>
<dbReference type="Proteomes" id="UP000569092">
    <property type="component" value="Unassembled WGS sequence"/>
</dbReference>
<feature type="domain" description="HTH lysR-type" evidence="5">
    <location>
        <begin position="6"/>
        <end position="63"/>
    </location>
</feature>
<dbReference type="InterPro" id="IPR036390">
    <property type="entry name" value="WH_DNA-bd_sf"/>
</dbReference>
<dbReference type="GO" id="GO:0003677">
    <property type="term" value="F:DNA binding"/>
    <property type="evidence" value="ECO:0007669"/>
    <property type="project" value="UniProtKB-KW"/>
</dbReference>
<sequence length="297" mass="32855">MRRPKVKLDNLVAIITVAEKHDIDVAAGEMGLTASAVRKQIEVVESTLGVRLFEGKKGNLMPTEDGELFLVDAKRSVEHALLAEEKTLARQALRRHQFLIGHSTYLSPRLIALVNQIGIEDTPLIRIQHISGLTSAIVRRVLEGSLHAGFGFLPIPNPELMVHPIFEEPLVACIPSTHKLTMKPSIYPHDLEDEAIIAVAREPLPQLHQQIEEHFGEFGIKLHVVADAFAPPEALTYVAQKVGICLLARTSIVVQPGITVKPLSTRVLMRRSGIFIRADNRSPLVQKLSRCLSWMGS</sequence>
<dbReference type="PROSITE" id="PS50931">
    <property type="entry name" value="HTH_LYSR"/>
    <property type="match status" value="1"/>
</dbReference>
<keyword evidence="3 6" id="KW-0238">DNA-binding</keyword>
<gene>
    <name evidence="6" type="ORF">HDF10_001755</name>
</gene>
<dbReference type="GO" id="GO:0032993">
    <property type="term" value="C:protein-DNA complex"/>
    <property type="evidence" value="ECO:0007669"/>
    <property type="project" value="TreeGrafter"/>
</dbReference>
<evidence type="ECO:0000256" key="4">
    <source>
        <dbReference type="ARBA" id="ARBA00023163"/>
    </source>
</evidence>
<dbReference type="AlphaFoldDB" id="A0A7W8J751"/>
<dbReference type="SUPFAM" id="SSF46785">
    <property type="entry name" value="Winged helix' DNA-binding domain"/>
    <property type="match status" value="1"/>
</dbReference>